<dbReference type="Pfam" id="PF00270">
    <property type="entry name" value="DEAD"/>
    <property type="match status" value="1"/>
</dbReference>
<evidence type="ECO:0000256" key="1">
    <source>
        <dbReference type="ARBA" id="ARBA00022741"/>
    </source>
</evidence>
<evidence type="ECO:0000256" key="6">
    <source>
        <dbReference type="PROSITE-ProRule" id="PRU00552"/>
    </source>
</evidence>
<dbReference type="PROSITE" id="PS51194">
    <property type="entry name" value="HELICASE_CTER"/>
    <property type="match status" value="1"/>
</dbReference>
<protein>
    <submittedName>
        <fullName evidence="11">DEAD/DEAH box helicase domain protein</fullName>
    </submittedName>
</protein>
<keyword evidence="4" id="KW-0067">ATP-binding</keyword>
<dbReference type="AlphaFoldDB" id="F8B640"/>
<feature type="domain" description="Helicase C-terminal" evidence="9">
    <location>
        <begin position="240"/>
        <end position="386"/>
    </location>
</feature>
<dbReference type="GO" id="GO:0005829">
    <property type="term" value="C:cytosol"/>
    <property type="evidence" value="ECO:0007669"/>
    <property type="project" value="TreeGrafter"/>
</dbReference>
<evidence type="ECO:0000259" key="9">
    <source>
        <dbReference type="PROSITE" id="PS51194"/>
    </source>
</evidence>
<dbReference type="SMART" id="SM00490">
    <property type="entry name" value="HELICc"/>
    <property type="match status" value="1"/>
</dbReference>
<reference evidence="11 12" key="1">
    <citation type="submission" date="2011-05" db="EMBL/GenBank/DDBJ databases">
        <title>Complete sequence of chromosome of Frankia symbiont of Datisca glomerata.</title>
        <authorList>
            <consortium name="US DOE Joint Genome Institute"/>
            <person name="Lucas S."/>
            <person name="Han J."/>
            <person name="Lapidus A."/>
            <person name="Cheng J.-F."/>
            <person name="Goodwin L."/>
            <person name="Pitluck S."/>
            <person name="Peters L."/>
            <person name="Mikhailova N."/>
            <person name="Chertkov O."/>
            <person name="Teshima H."/>
            <person name="Han C."/>
            <person name="Tapia R."/>
            <person name="Land M."/>
            <person name="Hauser L."/>
            <person name="Kyrpides N."/>
            <person name="Ivanova N."/>
            <person name="Pagani I."/>
            <person name="Berry A."/>
            <person name="Pawlowski K."/>
            <person name="Persson T."/>
            <person name="Vanden Heuvel B."/>
            <person name="Benson D."/>
            <person name="Woyke T."/>
        </authorList>
    </citation>
    <scope>NUCLEOTIDE SEQUENCE [LARGE SCALE GENOMIC DNA]</scope>
    <source>
        <strain evidence="12">4085684</strain>
    </source>
</reference>
<dbReference type="InterPro" id="IPR050079">
    <property type="entry name" value="DEAD_box_RNA_helicase"/>
</dbReference>
<dbReference type="PROSITE" id="PS51195">
    <property type="entry name" value="Q_MOTIF"/>
    <property type="match status" value="1"/>
</dbReference>
<keyword evidence="2" id="KW-0378">Hydrolase</keyword>
<dbReference type="InterPro" id="IPR014001">
    <property type="entry name" value="Helicase_ATP-bd"/>
</dbReference>
<accession>F8B640</accession>
<dbReference type="Gene3D" id="3.40.50.300">
    <property type="entry name" value="P-loop containing nucleotide triphosphate hydrolases"/>
    <property type="match status" value="2"/>
</dbReference>
<feature type="domain" description="Helicase ATP-binding" evidence="8">
    <location>
        <begin position="42"/>
        <end position="216"/>
    </location>
</feature>
<dbReference type="InterPro" id="IPR044742">
    <property type="entry name" value="DEAD/DEAH_RhlB"/>
</dbReference>
<evidence type="ECO:0000256" key="3">
    <source>
        <dbReference type="ARBA" id="ARBA00022806"/>
    </source>
</evidence>
<dbReference type="CDD" id="cd00268">
    <property type="entry name" value="DEADc"/>
    <property type="match status" value="1"/>
</dbReference>
<comment type="similarity">
    <text evidence="5">Belongs to the DEAD box helicase family.</text>
</comment>
<dbReference type="GO" id="GO:0003676">
    <property type="term" value="F:nucleic acid binding"/>
    <property type="evidence" value="ECO:0007669"/>
    <property type="project" value="InterPro"/>
</dbReference>
<gene>
    <name evidence="11" type="ordered locus">FsymDg_2925</name>
</gene>
<keyword evidence="3 11" id="KW-0347">Helicase</keyword>
<dbReference type="GO" id="GO:0016787">
    <property type="term" value="F:hydrolase activity"/>
    <property type="evidence" value="ECO:0007669"/>
    <property type="project" value="UniProtKB-KW"/>
</dbReference>
<dbReference type="PANTHER" id="PTHR47959:SF13">
    <property type="entry name" value="ATP-DEPENDENT RNA HELICASE RHLE"/>
    <property type="match status" value="1"/>
</dbReference>
<evidence type="ECO:0000256" key="5">
    <source>
        <dbReference type="ARBA" id="ARBA00038437"/>
    </source>
</evidence>
<evidence type="ECO:0000256" key="7">
    <source>
        <dbReference type="SAM" id="MobiDB-lite"/>
    </source>
</evidence>
<feature type="compositionally biased region" description="Low complexity" evidence="7">
    <location>
        <begin position="473"/>
        <end position="482"/>
    </location>
</feature>
<feature type="domain" description="DEAD-box RNA helicase Q" evidence="10">
    <location>
        <begin position="11"/>
        <end position="39"/>
    </location>
</feature>
<feature type="region of interest" description="Disordered" evidence="7">
    <location>
        <begin position="390"/>
        <end position="482"/>
    </location>
</feature>
<dbReference type="PANTHER" id="PTHR47959">
    <property type="entry name" value="ATP-DEPENDENT RNA HELICASE RHLE-RELATED"/>
    <property type="match status" value="1"/>
</dbReference>
<dbReference type="InterPro" id="IPR027417">
    <property type="entry name" value="P-loop_NTPase"/>
</dbReference>
<dbReference type="SUPFAM" id="SSF52540">
    <property type="entry name" value="P-loop containing nucleoside triphosphate hydrolases"/>
    <property type="match status" value="2"/>
</dbReference>
<keyword evidence="12" id="KW-1185">Reference proteome</keyword>
<keyword evidence="1" id="KW-0547">Nucleotide-binding</keyword>
<dbReference type="EMBL" id="CP002801">
    <property type="protein sequence ID" value="AEH10250.1"/>
    <property type="molecule type" value="Genomic_DNA"/>
</dbReference>
<sequence>MPTRQPRPAASSFADAGLPAPLVSALARQGISAPFPVQAATLPDVLAGENVLGRASTGSGKTLGFGLPMLAELAKNRAVAPGRPRGLILVPTRELAQQVHDALDPLSRPLGLRLRAVYGGTSISRQIGSLRRGVHIVIATPGRLTDLIERGACSLEEIAITVLDEADYMCDLGFLPAVRALLDATPAGGQRLLFSATLDREVEVLVRQYLPNPVLVAIDSETAQVSTLSRHALEAADPAAHTRLVTALAGGSGRTLVFARTQRGADRLAEQLTRSGVPAQPLHGGMAQNARSRALAGFAEGAHRVLVATDVAARGIHVDGVDIVVHAGLPSDPKTYQHRGGRTARAGAHGADVLVSLPEERGLVRALLRAAGSDAQPEPADADDEVVTRLAGPPAPRIPPQPRSTPPRSGATRQPSGIRVPAQARSSHAGPRRGSDRNLDRQQWGTPAGRGGSSHRGSDQSRRTGRRSGGPQGSTSTTTSTE</sequence>
<dbReference type="GO" id="GO:0003724">
    <property type="term" value="F:RNA helicase activity"/>
    <property type="evidence" value="ECO:0007669"/>
    <property type="project" value="InterPro"/>
</dbReference>
<dbReference type="Pfam" id="PF00271">
    <property type="entry name" value="Helicase_C"/>
    <property type="match status" value="1"/>
</dbReference>
<dbReference type="Proteomes" id="UP000001549">
    <property type="component" value="Chromosome"/>
</dbReference>
<evidence type="ECO:0000259" key="8">
    <source>
        <dbReference type="PROSITE" id="PS51192"/>
    </source>
</evidence>
<proteinExistence type="inferred from homology"/>
<dbReference type="SMART" id="SM00487">
    <property type="entry name" value="DEXDc"/>
    <property type="match status" value="1"/>
</dbReference>
<dbReference type="InterPro" id="IPR014014">
    <property type="entry name" value="RNA_helicase_DEAD_Q_motif"/>
</dbReference>
<organism evidence="11 12">
    <name type="scientific">Candidatus Protofrankia datiscae</name>
    <dbReference type="NCBI Taxonomy" id="2716812"/>
    <lineage>
        <taxon>Bacteria</taxon>
        <taxon>Bacillati</taxon>
        <taxon>Actinomycetota</taxon>
        <taxon>Actinomycetes</taxon>
        <taxon>Frankiales</taxon>
        <taxon>Frankiaceae</taxon>
        <taxon>Protofrankia</taxon>
    </lineage>
</organism>
<dbReference type="PROSITE" id="PS51192">
    <property type="entry name" value="HELICASE_ATP_BIND_1"/>
    <property type="match status" value="1"/>
</dbReference>
<dbReference type="KEGG" id="fsy:FsymDg_2925"/>
<feature type="compositionally biased region" description="Pro residues" evidence="7">
    <location>
        <begin position="393"/>
        <end position="405"/>
    </location>
</feature>
<evidence type="ECO:0000256" key="2">
    <source>
        <dbReference type="ARBA" id="ARBA00022801"/>
    </source>
</evidence>
<dbReference type="CDD" id="cd18787">
    <property type="entry name" value="SF2_C_DEAD"/>
    <property type="match status" value="1"/>
</dbReference>
<dbReference type="STRING" id="656024.FsymDg_2925"/>
<dbReference type="eggNOG" id="COG0513">
    <property type="taxonomic scope" value="Bacteria"/>
</dbReference>
<evidence type="ECO:0000259" key="10">
    <source>
        <dbReference type="PROSITE" id="PS51195"/>
    </source>
</evidence>
<dbReference type="InterPro" id="IPR001650">
    <property type="entry name" value="Helicase_C-like"/>
</dbReference>
<evidence type="ECO:0000313" key="11">
    <source>
        <dbReference type="EMBL" id="AEH10250.1"/>
    </source>
</evidence>
<dbReference type="InterPro" id="IPR011545">
    <property type="entry name" value="DEAD/DEAH_box_helicase_dom"/>
</dbReference>
<evidence type="ECO:0000313" key="12">
    <source>
        <dbReference type="Proteomes" id="UP000001549"/>
    </source>
</evidence>
<evidence type="ECO:0000256" key="4">
    <source>
        <dbReference type="ARBA" id="ARBA00022840"/>
    </source>
</evidence>
<dbReference type="HOGENOM" id="CLU_003041_1_3_11"/>
<name>F8B640_9ACTN</name>
<dbReference type="GO" id="GO:0005524">
    <property type="term" value="F:ATP binding"/>
    <property type="evidence" value="ECO:0007669"/>
    <property type="project" value="UniProtKB-KW"/>
</dbReference>
<feature type="short sequence motif" description="Q motif" evidence="6">
    <location>
        <begin position="11"/>
        <end position="39"/>
    </location>
</feature>